<evidence type="ECO:0000313" key="3">
    <source>
        <dbReference type="Proteomes" id="UP001500503"/>
    </source>
</evidence>
<feature type="transmembrane region" description="Helical" evidence="1">
    <location>
        <begin position="71"/>
        <end position="91"/>
    </location>
</feature>
<proteinExistence type="predicted"/>
<feature type="transmembrane region" description="Helical" evidence="1">
    <location>
        <begin position="43"/>
        <end position="64"/>
    </location>
</feature>
<feature type="transmembrane region" description="Helical" evidence="1">
    <location>
        <begin position="103"/>
        <end position="128"/>
    </location>
</feature>
<organism evidence="2 3">
    <name type="scientific">Actinoallomurus oryzae</name>
    <dbReference type="NCBI Taxonomy" id="502180"/>
    <lineage>
        <taxon>Bacteria</taxon>
        <taxon>Bacillati</taxon>
        <taxon>Actinomycetota</taxon>
        <taxon>Actinomycetes</taxon>
        <taxon>Streptosporangiales</taxon>
        <taxon>Thermomonosporaceae</taxon>
        <taxon>Actinoallomurus</taxon>
    </lineage>
</organism>
<dbReference type="EMBL" id="BAABHF010000019">
    <property type="protein sequence ID" value="GAA4493139.1"/>
    <property type="molecule type" value="Genomic_DNA"/>
</dbReference>
<name>A0ABP8PXU0_9ACTN</name>
<reference evidence="3" key="1">
    <citation type="journal article" date="2019" name="Int. J. Syst. Evol. Microbiol.">
        <title>The Global Catalogue of Microorganisms (GCM) 10K type strain sequencing project: providing services to taxonomists for standard genome sequencing and annotation.</title>
        <authorList>
            <consortium name="The Broad Institute Genomics Platform"/>
            <consortium name="The Broad Institute Genome Sequencing Center for Infectious Disease"/>
            <person name="Wu L."/>
            <person name="Ma J."/>
        </authorList>
    </citation>
    <scope>NUCLEOTIDE SEQUENCE [LARGE SCALE GENOMIC DNA]</scope>
    <source>
        <strain evidence="3">JCM 17933</strain>
    </source>
</reference>
<keyword evidence="1" id="KW-0812">Transmembrane</keyword>
<keyword evidence="1" id="KW-0472">Membrane</keyword>
<feature type="transmembrane region" description="Helical" evidence="1">
    <location>
        <begin position="12"/>
        <end position="31"/>
    </location>
</feature>
<comment type="caution">
    <text evidence="2">The sequence shown here is derived from an EMBL/GenBank/DDBJ whole genome shotgun (WGS) entry which is preliminary data.</text>
</comment>
<accession>A0ABP8PXU0</accession>
<evidence type="ECO:0000313" key="2">
    <source>
        <dbReference type="EMBL" id="GAA4493139.1"/>
    </source>
</evidence>
<gene>
    <name evidence="2" type="ORF">GCM10023191_030110</name>
</gene>
<sequence>MFRHRRLSRSTLISFAGLLVGIGGLVIQWIADPSKFADAQRSFGVAFPPGIAFIVVAGLLTLVTARWWWHAVFGVFIAFWIAGVGTLAGQLTPNLTSRNAGTVAGNVVMTAGLVLAFAAGVHSMVTAFRTRRTVRRETGRAPQA</sequence>
<keyword evidence="3" id="KW-1185">Reference proteome</keyword>
<evidence type="ECO:0000256" key="1">
    <source>
        <dbReference type="SAM" id="Phobius"/>
    </source>
</evidence>
<dbReference type="Proteomes" id="UP001500503">
    <property type="component" value="Unassembled WGS sequence"/>
</dbReference>
<dbReference type="RefSeq" id="WP_345463420.1">
    <property type="nucleotide sequence ID" value="NZ_BAABHF010000019.1"/>
</dbReference>
<keyword evidence="1" id="KW-1133">Transmembrane helix</keyword>
<protein>
    <submittedName>
        <fullName evidence="2">Uncharacterized protein</fullName>
    </submittedName>
</protein>